<evidence type="ECO:0000256" key="3">
    <source>
        <dbReference type="ARBA" id="ARBA00022729"/>
    </source>
</evidence>
<feature type="domain" description="Fimbrial-type adhesion" evidence="6">
    <location>
        <begin position="48"/>
        <end position="198"/>
    </location>
</feature>
<gene>
    <name evidence="7" type="ORF">EX242_22195</name>
</gene>
<reference evidence="7" key="1">
    <citation type="submission" date="2019-02" db="EMBL/GenBank/DDBJ databases">
        <title>Genomic characterization of isolates from hospital effluents in KZN, South Africa.</title>
        <authorList>
            <person name="Ntshobeni N."/>
            <person name="Allam M."/>
            <person name="Ismail A."/>
            <person name="Amoako D."/>
            <person name="Essack S."/>
            <person name="Chenia H."/>
        </authorList>
    </citation>
    <scope>NUCLEOTIDE SEQUENCE</scope>
    <source>
        <strain evidence="7">AFE97_S1</strain>
    </source>
</reference>
<dbReference type="GO" id="GO:0043709">
    <property type="term" value="P:cell adhesion involved in single-species biofilm formation"/>
    <property type="evidence" value="ECO:0007669"/>
    <property type="project" value="TreeGrafter"/>
</dbReference>
<name>A0AAP2NY46_PRORE</name>
<dbReference type="InterPro" id="IPR050263">
    <property type="entry name" value="Bact_Fimbrial_Adh_Pro"/>
</dbReference>
<dbReference type="InterPro" id="IPR036937">
    <property type="entry name" value="Adhesion_dom_fimbrial_sf"/>
</dbReference>
<dbReference type="GO" id="GO:0009289">
    <property type="term" value="C:pilus"/>
    <property type="evidence" value="ECO:0007669"/>
    <property type="project" value="UniProtKB-SubCell"/>
</dbReference>
<comment type="similarity">
    <text evidence="2">Belongs to the fimbrial protein family.</text>
</comment>
<keyword evidence="5" id="KW-0812">Transmembrane</keyword>
<dbReference type="Proteomes" id="UP000824410">
    <property type="component" value="Unassembled WGS sequence"/>
</dbReference>
<comment type="caution">
    <text evidence="7">The sequence shown here is derived from an EMBL/GenBank/DDBJ whole genome shotgun (WGS) entry which is preliminary data.</text>
</comment>
<keyword evidence="5" id="KW-1133">Transmembrane helix</keyword>
<evidence type="ECO:0000256" key="5">
    <source>
        <dbReference type="SAM" id="Phobius"/>
    </source>
</evidence>
<evidence type="ECO:0000313" key="7">
    <source>
        <dbReference type="EMBL" id="MBX6982954.1"/>
    </source>
</evidence>
<evidence type="ECO:0000256" key="1">
    <source>
        <dbReference type="ARBA" id="ARBA00004561"/>
    </source>
</evidence>
<dbReference type="PANTHER" id="PTHR33420">
    <property type="entry name" value="FIMBRIAL SUBUNIT ELFA-RELATED"/>
    <property type="match status" value="1"/>
</dbReference>
<comment type="subcellular location">
    <subcellularLocation>
        <location evidence="1">Fimbrium</location>
    </subcellularLocation>
</comment>
<dbReference type="InterPro" id="IPR008966">
    <property type="entry name" value="Adhesion_dom_sf"/>
</dbReference>
<organism evidence="7 8">
    <name type="scientific">Providencia rettgeri</name>
    <dbReference type="NCBI Taxonomy" id="587"/>
    <lineage>
        <taxon>Bacteria</taxon>
        <taxon>Pseudomonadati</taxon>
        <taxon>Pseudomonadota</taxon>
        <taxon>Gammaproteobacteria</taxon>
        <taxon>Enterobacterales</taxon>
        <taxon>Morganellaceae</taxon>
        <taxon>Providencia</taxon>
    </lineage>
</organism>
<dbReference type="SUPFAM" id="SSF49401">
    <property type="entry name" value="Bacterial adhesins"/>
    <property type="match status" value="1"/>
</dbReference>
<keyword evidence="5" id="KW-0472">Membrane</keyword>
<feature type="transmembrane region" description="Helical" evidence="5">
    <location>
        <begin position="21"/>
        <end position="40"/>
    </location>
</feature>
<dbReference type="InterPro" id="IPR000259">
    <property type="entry name" value="Adhesion_dom_fimbrial"/>
</dbReference>
<accession>A0AAP2NY46</accession>
<evidence type="ECO:0000256" key="4">
    <source>
        <dbReference type="ARBA" id="ARBA00023263"/>
    </source>
</evidence>
<dbReference type="Pfam" id="PF00419">
    <property type="entry name" value="Fimbrial"/>
    <property type="match status" value="1"/>
</dbReference>
<dbReference type="PANTHER" id="PTHR33420:SF3">
    <property type="entry name" value="FIMBRIAL SUBUNIT ELFA"/>
    <property type="match status" value="1"/>
</dbReference>
<evidence type="ECO:0000256" key="2">
    <source>
        <dbReference type="ARBA" id="ARBA00006671"/>
    </source>
</evidence>
<evidence type="ECO:0000313" key="8">
    <source>
        <dbReference type="Proteomes" id="UP000824410"/>
    </source>
</evidence>
<sequence length="200" mass="22113">MVMHRSRLPLCINRKGKLSMNYIINLLVFLFSLTYMNVLVADEYIKVNFSGSIKAKSCTVFSAAQNIDLGTWFLEGNGRNFARDSVTDWVEFDLAFNCSPDKRQVVGVLEGTPAELDNKLFELDKSAGSASGMAIQIEAYSPENKRWEEKNANEVSTLISFAGTTSGMNTVQLRARYKQLADSATGGDANASITFVVRNN</sequence>
<dbReference type="EMBL" id="SHDO01000045">
    <property type="protein sequence ID" value="MBX6982954.1"/>
    <property type="molecule type" value="Genomic_DNA"/>
</dbReference>
<keyword evidence="4" id="KW-0281">Fimbrium</keyword>
<dbReference type="AlphaFoldDB" id="A0AAP2NY46"/>
<dbReference type="Gene3D" id="2.60.40.1090">
    <property type="entry name" value="Fimbrial-type adhesion domain"/>
    <property type="match status" value="1"/>
</dbReference>
<proteinExistence type="inferred from homology"/>
<protein>
    <recommendedName>
        <fullName evidence="6">Fimbrial-type adhesion domain-containing protein</fullName>
    </recommendedName>
</protein>
<keyword evidence="3" id="KW-0732">Signal</keyword>
<evidence type="ECO:0000259" key="6">
    <source>
        <dbReference type="Pfam" id="PF00419"/>
    </source>
</evidence>